<accession>A0ABX5M3M0</accession>
<keyword evidence="3" id="KW-1185">Reference proteome</keyword>
<dbReference type="Pfam" id="PF22322">
    <property type="entry name" value="DUF6973"/>
    <property type="match status" value="1"/>
</dbReference>
<comment type="caution">
    <text evidence="2">The sequence shown here is derived from an EMBL/GenBank/DDBJ whole genome shotgun (WGS) entry which is preliminary data.</text>
</comment>
<dbReference type="EMBL" id="LAPT01000041">
    <property type="protein sequence ID" value="PXF31500.1"/>
    <property type="molecule type" value="Genomic_DNA"/>
</dbReference>
<evidence type="ECO:0000313" key="3">
    <source>
        <dbReference type="Proteomes" id="UP000248090"/>
    </source>
</evidence>
<protein>
    <recommendedName>
        <fullName evidence="1">DUF6973 domain-containing protein</fullName>
    </recommendedName>
</protein>
<dbReference type="InterPro" id="IPR054246">
    <property type="entry name" value="DUF6973"/>
</dbReference>
<dbReference type="Proteomes" id="UP000248090">
    <property type="component" value="Unassembled WGS sequence"/>
</dbReference>
<evidence type="ECO:0000313" key="2">
    <source>
        <dbReference type="EMBL" id="PXF31500.1"/>
    </source>
</evidence>
<gene>
    <name evidence="2" type="ORF">WH50_09570</name>
</gene>
<organism evidence="2 3">
    <name type="scientific">Pokkaliibacter plantistimulans</name>
    <dbReference type="NCBI Taxonomy" id="1635171"/>
    <lineage>
        <taxon>Bacteria</taxon>
        <taxon>Pseudomonadati</taxon>
        <taxon>Pseudomonadota</taxon>
        <taxon>Gammaproteobacteria</taxon>
        <taxon>Oceanospirillales</taxon>
        <taxon>Balneatrichaceae</taxon>
        <taxon>Pokkaliibacter</taxon>
    </lineage>
</organism>
<reference evidence="2 3" key="1">
    <citation type="submission" date="2015-03" db="EMBL/GenBank/DDBJ databases">
        <authorList>
            <person name="Krishnan R."/>
            <person name="Midha S."/>
            <person name="Patil P.B."/>
            <person name="Rameshkumar N."/>
        </authorList>
    </citation>
    <scope>NUCLEOTIDE SEQUENCE [LARGE SCALE GENOMIC DNA]</scope>
    <source>
        <strain evidence="2 3">L1E11</strain>
    </source>
</reference>
<sequence>MHLTDAEKKYLTSHPHHAFAIRAAKDKAFAETVTRFSRNGRNDKSDAFRHCYWTALLARDIGHANAQRFTTAHESDPNNPANEKSMDLHNNAVGLSIGLSMADDAKLSQQCMNALLAGRLQVITP</sequence>
<evidence type="ECO:0000259" key="1">
    <source>
        <dbReference type="Pfam" id="PF22322"/>
    </source>
</evidence>
<name>A0ABX5M3M0_9GAMM</name>
<feature type="domain" description="DUF6973" evidence="1">
    <location>
        <begin position="9"/>
        <end position="114"/>
    </location>
</feature>
<proteinExistence type="predicted"/>